<reference evidence="1 2" key="1">
    <citation type="submission" date="2020-08" db="EMBL/GenBank/DDBJ databases">
        <title>Bridging the membrane lipid divide: bacteria of the FCB group superphylum have the potential to synthesize archaeal ether lipids.</title>
        <authorList>
            <person name="Villanueva L."/>
            <person name="Von Meijenfeldt F.A.B."/>
            <person name="Westbye A.B."/>
            <person name="Yadav S."/>
            <person name="Hopmans E.C."/>
            <person name="Dutilh B.E."/>
            <person name="Sinninghe Damste J.S."/>
        </authorList>
    </citation>
    <scope>NUCLEOTIDE SEQUENCE [LARGE SCALE GENOMIC DNA]</scope>
    <source>
        <strain evidence="1">NIOZ-UU30</strain>
    </source>
</reference>
<gene>
    <name evidence="1" type="ORF">H8E23_00115</name>
</gene>
<comment type="caution">
    <text evidence="1">The sequence shown here is derived from an EMBL/GenBank/DDBJ whole genome shotgun (WGS) entry which is preliminary data.</text>
</comment>
<evidence type="ECO:0000313" key="1">
    <source>
        <dbReference type="EMBL" id="MBC8359789.1"/>
    </source>
</evidence>
<dbReference type="EMBL" id="JACNJH010000008">
    <property type="protein sequence ID" value="MBC8359789.1"/>
    <property type="molecule type" value="Genomic_DNA"/>
</dbReference>
<protein>
    <submittedName>
        <fullName evidence="1">Transposase</fullName>
    </submittedName>
</protein>
<dbReference type="Proteomes" id="UP000603434">
    <property type="component" value="Unassembled WGS sequence"/>
</dbReference>
<organism evidence="1 2">
    <name type="scientific">Candidatus Desulfatibia profunda</name>
    <dbReference type="NCBI Taxonomy" id="2841695"/>
    <lineage>
        <taxon>Bacteria</taxon>
        <taxon>Pseudomonadati</taxon>
        <taxon>Thermodesulfobacteriota</taxon>
        <taxon>Desulfobacteria</taxon>
        <taxon>Desulfobacterales</taxon>
        <taxon>Desulfobacterales incertae sedis</taxon>
        <taxon>Candidatus Desulfatibia</taxon>
    </lineage>
</organism>
<sequence>MANTTLFDIPPVFDFFPEEEFCLNDKSRLNVLKTDTRIKKTIQIGSFKARETIKVCPQCGIQYRSKELCKIVPPACNFGYDILVHVGKALFVNHLADHGIVEQLAVKNVHISPSEIAYLGKKFIVYLMLAHRKSAPRIKAAMALEGGYILHLDATYEDKSPLLMSGLDSIMKIVLGNCKLLSEKSDSIVPFLEDIKSLFGEPLALVHDMSKGIIKAVEKVFPNILDFICHFHFLRDIGKDLLEAEYDNIRKSLTKHGIAGKLNYRLRKFKQTVDENTNLIDMLNHQHSSSSDTFFTCMPVIAAYSLIIWALNGKKQGNGYGFPFDRPHLEFAKRLKVAHADLDQLRKIKLRRGHRDNKALHKAFFDLSDVMKNRSLWKSVDRIESEIELFEKLRDAMRIAPKTSKRGLNNEGAAAPIGTIEKEVKKLRKEIVSSKTYKKNERHQKMIEQIDKYWEKLFADPIEVETCDGKKHIQPQRTNNFAEQRFRDLKRGYRKKTGNGSLGKTLRTMLADTPLVKNLQNDEYMKILLNGKLNLQELFAEIDVTEVRNELKSTQGNIEKIPAKLKKLTNQTDYPEMLKNYFFKLKSNGIFCQ</sequence>
<evidence type="ECO:0000313" key="2">
    <source>
        <dbReference type="Proteomes" id="UP000603434"/>
    </source>
</evidence>
<accession>A0A8J6NL47</accession>
<name>A0A8J6NL47_9BACT</name>
<proteinExistence type="predicted"/>
<dbReference type="AlphaFoldDB" id="A0A8J6NL47"/>